<keyword evidence="10" id="KW-0067">ATP-binding</keyword>
<feature type="binding site" evidence="10">
    <location>
        <begin position="331"/>
        <end position="335"/>
    </location>
    <ligand>
        <name>ATP</name>
        <dbReference type="ChEBI" id="CHEBI:30616"/>
    </ligand>
</feature>
<evidence type="ECO:0000313" key="14">
    <source>
        <dbReference type="Proteomes" id="UP000305067"/>
    </source>
</evidence>
<dbReference type="InterPro" id="IPR036553">
    <property type="entry name" value="RPTC_insert"/>
</dbReference>
<organism evidence="13 14">
    <name type="scientific">Pterulicium gracile</name>
    <dbReference type="NCBI Taxonomy" id="1884261"/>
    <lineage>
        <taxon>Eukaryota</taxon>
        <taxon>Fungi</taxon>
        <taxon>Dikarya</taxon>
        <taxon>Basidiomycota</taxon>
        <taxon>Agaricomycotina</taxon>
        <taxon>Agaricomycetes</taxon>
        <taxon>Agaricomycetidae</taxon>
        <taxon>Agaricales</taxon>
        <taxon>Pleurotineae</taxon>
        <taxon>Pterulaceae</taxon>
        <taxon>Pterulicium</taxon>
    </lineage>
</organism>
<feature type="active site" description="Tele-AMP-histidine intermediate" evidence="9">
    <location>
        <position position="357"/>
    </location>
</feature>
<dbReference type="STRING" id="1884261.A0A5C3QBA3"/>
<dbReference type="PROSITE" id="PS01287">
    <property type="entry name" value="RTC"/>
    <property type="match status" value="1"/>
</dbReference>
<feature type="domain" description="RNA 3'-terminal phosphate cyclase insert" evidence="12">
    <location>
        <begin position="195"/>
        <end position="303"/>
    </location>
</feature>
<evidence type="ECO:0000256" key="9">
    <source>
        <dbReference type="PIRSR" id="PIRSR005378-1"/>
    </source>
</evidence>
<evidence type="ECO:0000256" key="10">
    <source>
        <dbReference type="PIRSR" id="PIRSR005378-2"/>
    </source>
</evidence>
<dbReference type="InterPro" id="IPR013792">
    <property type="entry name" value="RNA3'P_cycl/enolpyr_Trfase_a/b"/>
</dbReference>
<evidence type="ECO:0000256" key="7">
    <source>
        <dbReference type="ARBA" id="ARBA00032543"/>
    </source>
</evidence>
<dbReference type="GO" id="GO:0005634">
    <property type="term" value="C:nucleus"/>
    <property type="evidence" value="ECO:0007669"/>
    <property type="project" value="TreeGrafter"/>
</dbReference>
<dbReference type="PANTHER" id="PTHR11096">
    <property type="entry name" value="RNA 3' TERMINAL PHOSPHATE CYCLASE"/>
    <property type="match status" value="1"/>
</dbReference>
<dbReference type="Gene3D" id="3.30.360.20">
    <property type="entry name" value="RNA 3'-terminal phosphate cyclase, insert domain"/>
    <property type="match status" value="1"/>
</dbReference>
<feature type="domain" description="RNA 3'-terminal phosphate cyclase" evidence="11">
    <location>
        <begin position="13"/>
        <end position="375"/>
    </location>
</feature>
<dbReference type="EMBL" id="ML178836">
    <property type="protein sequence ID" value="TFK99021.1"/>
    <property type="molecule type" value="Genomic_DNA"/>
</dbReference>
<gene>
    <name evidence="13" type="ORF">BDV98DRAFT_533410</name>
</gene>
<dbReference type="EC" id="6.5.1.4" evidence="2"/>
<dbReference type="InterPro" id="IPR023797">
    <property type="entry name" value="RNA3'_phos_cyclase_dom"/>
</dbReference>
<evidence type="ECO:0000256" key="8">
    <source>
        <dbReference type="ARBA" id="ARBA00045867"/>
    </source>
</evidence>
<dbReference type="GO" id="GO:0003963">
    <property type="term" value="F:RNA-3'-phosphate cyclase activity"/>
    <property type="evidence" value="ECO:0007669"/>
    <property type="project" value="UniProtKB-EC"/>
</dbReference>
<protein>
    <recommendedName>
        <fullName evidence="3">RNA 3'-terminal phosphate cyclase</fullName>
        <ecNumber evidence="2">6.5.1.4</ecNumber>
    </recommendedName>
    <alternativeName>
        <fullName evidence="7">RNA terminal phosphate cyclase domain-containing protein 1</fullName>
    </alternativeName>
</protein>
<evidence type="ECO:0000259" key="12">
    <source>
        <dbReference type="Pfam" id="PF05189"/>
    </source>
</evidence>
<keyword evidence="5 10" id="KW-0547">Nucleotide-binding</keyword>
<dbReference type="Pfam" id="PF01137">
    <property type="entry name" value="RTC"/>
    <property type="match status" value="1"/>
</dbReference>
<evidence type="ECO:0000256" key="6">
    <source>
        <dbReference type="ARBA" id="ARBA00024481"/>
    </source>
</evidence>
<evidence type="ECO:0000256" key="4">
    <source>
        <dbReference type="ARBA" id="ARBA00022598"/>
    </source>
</evidence>
<proteinExistence type="inferred from homology"/>
<sequence length="401" mass="41767">MTTKPFIIDGSTLEGGGQILRNTITYSALLGKPVTIRNIRTGRAQPGLKSQHAAGILLAAEICNASHSGVSIGSEQVTFVPRSKLPTSSSFTADALTAGSTTLLFQVALPILLLASSSEPITLTLKGGTNALLAPQIDYTRHVFLPFLHTQFHLPSPSQIEIQVDRRGYYPRGGGQLTCTIQPLSGSPLSPINLLERGDLIGVEGVSHVKGLPLLLAKNMAKGAVSSLTSSSSLGEVQVDIKSVKEEPTPQGEKGAKAAGPGSGIVLWAGTSTGCLFGGSAVGKKGVDPGKVGAQAAEELMRGLRWGSAEPVSQELAPNGEAQGRPCVDEYTQDQIIIFMALAKGASAVRTGPLTLHTKTAIWVAEQMTDAKFDVTKEDANGLCVIRCQGVGLAASQNLGR</sequence>
<dbReference type="SUPFAM" id="SSF52913">
    <property type="entry name" value="RNA 3'-terminal phosphate cyclase, RPTC, insert domain"/>
    <property type="match status" value="1"/>
</dbReference>
<dbReference type="AlphaFoldDB" id="A0A5C3QBA3"/>
<dbReference type="InterPro" id="IPR020719">
    <property type="entry name" value="RNA3'_term_phos_cycl-like_CS"/>
</dbReference>
<comment type="catalytic activity">
    <reaction evidence="6">
        <text>a 3'-end 3'-phospho-ribonucleotide-RNA + ATP = a 3'-end 2',3'-cyclophospho-ribonucleotide-RNA + AMP + diphosphate</text>
        <dbReference type="Rhea" id="RHEA:23976"/>
        <dbReference type="Rhea" id="RHEA-COMP:10463"/>
        <dbReference type="Rhea" id="RHEA-COMP:10464"/>
        <dbReference type="ChEBI" id="CHEBI:30616"/>
        <dbReference type="ChEBI" id="CHEBI:33019"/>
        <dbReference type="ChEBI" id="CHEBI:83062"/>
        <dbReference type="ChEBI" id="CHEBI:83064"/>
        <dbReference type="ChEBI" id="CHEBI:456215"/>
        <dbReference type="EC" id="6.5.1.4"/>
    </reaction>
</comment>
<dbReference type="InterPro" id="IPR017770">
    <property type="entry name" value="RNA3'_term_phos_cyc_type_1"/>
</dbReference>
<evidence type="ECO:0000256" key="3">
    <source>
        <dbReference type="ARBA" id="ARBA00021428"/>
    </source>
</evidence>
<evidence type="ECO:0000256" key="5">
    <source>
        <dbReference type="ARBA" id="ARBA00022741"/>
    </source>
</evidence>
<comment type="function">
    <text evidence="8">Catalyzes the conversion of 3'-phosphate to a 2',3'-cyclic phosphodiester at the end of RNA. The mechanism of action of the enzyme occurs in 3 steps: (A) adenylation of the enzyme by ATP; (B) transfer of adenylate to an RNA-N3'P to produce RNA-N3'PP5'A; (C) and attack of the adjacent 2'-hydroxyl on the 3'-phosphorus in the diester linkage to produce the cyclic end product. Likely functions in some aspects of cellular RNA processing. Function plays an important role in regulating axon regeneration by inhibiting central nervous system (CNS) axon regeneration following optic nerve injury.</text>
</comment>
<dbReference type="NCBIfam" id="TIGR03399">
    <property type="entry name" value="RNA_3prim_cycl"/>
    <property type="match status" value="1"/>
</dbReference>
<evidence type="ECO:0000256" key="2">
    <source>
        <dbReference type="ARBA" id="ARBA00012725"/>
    </source>
</evidence>
<dbReference type="Proteomes" id="UP000305067">
    <property type="component" value="Unassembled WGS sequence"/>
</dbReference>
<accession>A0A5C3QBA3</accession>
<dbReference type="GO" id="GO:0005524">
    <property type="term" value="F:ATP binding"/>
    <property type="evidence" value="ECO:0007669"/>
    <property type="project" value="UniProtKB-KW"/>
</dbReference>
<dbReference type="GO" id="GO:0006396">
    <property type="term" value="P:RNA processing"/>
    <property type="evidence" value="ECO:0007669"/>
    <property type="project" value="InterPro"/>
</dbReference>
<keyword evidence="4" id="KW-0436">Ligase</keyword>
<dbReference type="InterPro" id="IPR000228">
    <property type="entry name" value="RNA3'_term_phos_cyc"/>
</dbReference>
<dbReference type="Gene3D" id="3.65.10.20">
    <property type="entry name" value="RNA 3'-terminal phosphate cyclase domain"/>
    <property type="match status" value="1"/>
</dbReference>
<dbReference type="PIRSF" id="PIRSF005378">
    <property type="entry name" value="RNA3'_term_phos_cycl_euk"/>
    <property type="match status" value="1"/>
</dbReference>
<dbReference type="OrthoDB" id="25029at2759"/>
<evidence type="ECO:0000313" key="13">
    <source>
        <dbReference type="EMBL" id="TFK99021.1"/>
    </source>
</evidence>
<dbReference type="PANTHER" id="PTHR11096:SF0">
    <property type="entry name" value="RNA 3'-TERMINAL PHOSPHATE CYCLASE"/>
    <property type="match status" value="1"/>
</dbReference>
<dbReference type="FunFam" id="3.30.360.20:FF:000002">
    <property type="entry name" value="RNA terminal phosphate cyclase-like 1"/>
    <property type="match status" value="1"/>
</dbReference>
<evidence type="ECO:0000259" key="11">
    <source>
        <dbReference type="Pfam" id="PF01137"/>
    </source>
</evidence>
<keyword evidence="14" id="KW-1185">Reference proteome</keyword>
<evidence type="ECO:0000256" key="1">
    <source>
        <dbReference type="ARBA" id="ARBA00009206"/>
    </source>
</evidence>
<dbReference type="InterPro" id="IPR013791">
    <property type="entry name" value="RNA3'-term_phos_cycl_insert"/>
</dbReference>
<dbReference type="Pfam" id="PF05189">
    <property type="entry name" value="RTC_insert"/>
    <property type="match status" value="1"/>
</dbReference>
<dbReference type="InterPro" id="IPR037136">
    <property type="entry name" value="RNA3'_phos_cyclase_dom_sf"/>
</dbReference>
<name>A0A5C3QBA3_9AGAR</name>
<reference evidence="13 14" key="1">
    <citation type="journal article" date="2019" name="Nat. Ecol. Evol.">
        <title>Megaphylogeny resolves global patterns of mushroom evolution.</title>
        <authorList>
            <person name="Varga T."/>
            <person name="Krizsan K."/>
            <person name="Foldi C."/>
            <person name="Dima B."/>
            <person name="Sanchez-Garcia M."/>
            <person name="Sanchez-Ramirez S."/>
            <person name="Szollosi G.J."/>
            <person name="Szarkandi J.G."/>
            <person name="Papp V."/>
            <person name="Albert L."/>
            <person name="Andreopoulos W."/>
            <person name="Angelini C."/>
            <person name="Antonin V."/>
            <person name="Barry K.W."/>
            <person name="Bougher N.L."/>
            <person name="Buchanan P."/>
            <person name="Buyck B."/>
            <person name="Bense V."/>
            <person name="Catcheside P."/>
            <person name="Chovatia M."/>
            <person name="Cooper J."/>
            <person name="Damon W."/>
            <person name="Desjardin D."/>
            <person name="Finy P."/>
            <person name="Geml J."/>
            <person name="Haridas S."/>
            <person name="Hughes K."/>
            <person name="Justo A."/>
            <person name="Karasinski D."/>
            <person name="Kautmanova I."/>
            <person name="Kiss B."/>
            <person name="Kocsube S."/>
            <person name="Kotiranta H."/>
            <person name="LaButti K.M."/>
            <person name="Lechner B.E."/>
            <person name="Liimatainen K."/>
            <person name="Lipzen A."/>
            <person name="Lukacs Z."/>
            <person name="Mihaltcheva S."/>
            <person name="Morgado L.N."/>
            <person name="Niskanen T."/>
            <person name="Noordeloos M.E."/>
            <person name="Ohm R.A."/>
            <person name="Ortiz-Santana B."/>
            <person name="Ovrebo C."/>
            <person name="Racz N."/>
            <person name="Riley R."/>
            <person name="Savchenko A."/>
            <person name="Shiryaev A."/>
            <person name="Soop K."/>
            <person name="Spirin V."/>
            <person name="Szebenyi C."/>
            <person name="Tomsovsky M."/>
            <person name="Tulloss R.E."/>
            <person name="Uehling J."/>
            <person name="Grigoriev I.V."/>
            <person name="Vagvolgyi C."/>
            <person name="Papp T."/>
            <person name="Martin F.M."/>
            <person name="Miettinen O."/>
            <person name="Hibbett D.S."/>
            <person name="Nagy L.G."/>
        </authorList>
    </citation>
    <scope>NUCLEOTIDE SEQUENCE [LARGE SCALE GENOMIC DNA]</scope>
    <source>
        <strain evidence="13 14">CBS 309.79</strain>
    </source>
</reference>
<dbReference type="SUPFAM" id="SSF55205">
    <property type="entry name" value="EPT/RTPC-like"/>
    <property type="match status" value="2"/>
</dbReference>
<feature type="binding site" evidence="10">
    <location>
        <position position="106"/>
    </location>
    <ligand>
        <name>ATP</name>
        <dbReference type="ChEBI" id="CHEBI:30616"/>
    </ligand>
</feature>
<comment type="similarity">
    <text evidence="1">Belongs to the RNA 3'-terminal cyclase family. Type 1 subfamily.</text>
</comment>